<evidence type="ECO:0000313" key="3">
    <source>
        <dbReference type="Proteomes" id="UP000094527"/>
    </source>
</evidence>
<keyword evidence="1" id="KW-0732">Signal</keyword>
<dbReference type="OrthoDB" id="8291666at2759"/>
<comment type="caution">
    <text evidence="2">The sequence shown here is derived from an EMBL/GenBank/DDBJ whole genome shotgun (WGS) entry which is preliminary data.</text>
</comment>
<dbReference type="Gene3D" id="1.10.238.20">
    <property type="entry name" value="Pheromone/general odorant binding protein domain"/>
    <property type="match status" value="1"/>
</dbReference>
<keyword evidence="3" id="KW-1185">Reference proteome</keyword>
<accession>A0A1D2NIV4</accession>
<dbReference type="SUPFAM" id="SSF47565">
    <property type="entry name" value="Insect pheromone/odorant-binding proteins"/>
    <property type="match status" value="1"/>
</dbReference>
<dbReference type="Pfam" id="PF01395">
    <property type="entry name" value="PBP_GOBP"/>
    <property type="match status" value="1"/>
</dbReference>
<dbReference type="GO" id="GO:0005549">
    <property type="term" value="F:odorant binding"/>
    <property type="evidence" value="ECO:0007669"/>
    <property type="project" value="InterPro"/>
</dbReference>
<dbReference type="InterPro" id="IPR036728">
    <property type="entry name" value="PBP_GOBP_sf"/>
</dbReference>
<reference evidence="2 3" key="1">
    <citation type="journal article" date="2016" name="Genome Biol. Evol.">
        <title>Gene Family Evolution Reflects Adaptation to Soil Environmental Stressors in the Genome of the Collembolan Orchesella cincta.</title>
        <authorList>
            <person name="Faddeeva-Vakhrusheva A."/>
            <person name="Derks M.F."/>
            <person name="Anvar S.Y."/>
            <person name="Agamennone V."/>
            <person name="Suring W."/>
            <person name="Smit S."/>
            <person name="van Straalen N.M."/>
            <person name="Roelofs D."/>
        </authorList>
    </citation>
    <scope>NUCLEOTIDE SEQUENCE [LARGE SCALE GENOMIC DNA]</scope>
    <source>
        <tissue evidence="2">Mixed pool</tissue>
    </source>
</reference>
<dbReference type="EMBL" id="LJIJ01000029">
    <property type="protein sequence ID" value="ODN05142.1"/>
    <property type="molecule type" value="Genomic_DNA"/>
</dbReference>
<sequence>MIRPLIFSVCIASFIVWLNLLCFIDLSEAEESIPMTVNATGEQIDCWGIVMRAAKSIIKKLRSCTKDVKANSTSMKEMSEKLGCVMKCVLHRVKFVNEDYMVSDETLSTFIHQYFPNEKMVNYLMKVIRKECLEGNATKLDPSEDNCSSYGKFAVCMQSDLGDILNNPEYCIPKAKDKEFSFG</sequence>
<feature type="signal peptide" evidence="1">
    <location>
        <begin position="1"/>
        <end position="29"/>
    </location>
</feature>
<protein>
    <submittedName>
        <fullName evidence="2">Uncharacterized protein</fullName>
    </submittedName>
</protein>
<dbReference type="Proteomes" id="UP000094527">
    <property type="component" value="Unassembled WGS sequence"/>
</dbReference>
<name>A0A1D2NIV4_ORCCI</name>
<evidence type="ECO:0000313" key="2">
    <source>
        <dbReference type="EMBL" id="ODN05142.1"/>
    </source>
</evidence>
<organism evidence="2 3">
    <name type="scientific">Orchesella cincta</name>
    <name type="common">Springtail</name>
    <name type="synonym">Podura cincta</name>
    <dbReference type="NCBI Taxonomy" id="48709"/>
    <lineage>
        <taxon>Eukaryota</taxon>
        <taxon>Metazoa</taxon>
        <taxon>Ecdysozoa</taxon>
        <taxon>Arthropoda</taxon>
        <taxon>Hexapoda</taxon>
        <taxon>Collembola</taxon>
        <taxon>Entomobryomorpha</taxon>
        <taxon>Entomobryoidea</taxon>
        <taxon>Orchesellidae</taxon>
        <taxon>Orchesellinae</taxon>
        <taxon>Orchesella</taxon>
    </lineage>
</organism>
<evidence type="ECO:0000256" key="1">
    <source>
        <dbReference type="SAM" id="SignalP"/>
    </source>
</evidence>
<proteinExistence type="predicted"/>
<gene>
    <name evidence="2" type="ORF">Ocin01_01548</name>
</gene>
<feature type="chain" id="PRO_5008905624" evidence="1">
    <location>
        <begin position="30"/>
        <end position="183"/>
    </location>
</feature>
<dbReference type="InterPro" id="IPR006170">
    <property type="entry name" value="PBP/GOBP"/>
</dbReference>
<dbReference type="AlphaFoldDB" id="A0A1D2NIV4"/>